<reference evidence="2 3" key="1">
    <citation type="submission" date="2020-07" db="EMBL/GenBank/DDBJ databases">
        <title>Sequencing the genomes of 1000 actinobacteria strains.</title>
        <authorList>
            <person name="Klenk H.-P."/>
        </authorList>
    </citation>
    <scope>NUCLEOTIDE SEQUENCE [LARGE SCALE GENOMIC DNA]</scope>
    <source>
        <strain evidence="2 3">DSM 45763</strain>
    </source>
</reference>
<feature type="compositionally biased region" description="Polar residues" evidence="1">
    <location>
        <begin position="221"/>
        <end position="232"/>
    </location>
</feature>
<accession>A0A852V077</accession>
<keyword evidence="3" id="KW-1185">Reference proteome</keyword>
<dbReference type="AlphaFoldDB" id="A0A852V077"/>
<comment type="caution">
    <text evidence="2">The sequence shown here is derived from an EMBL/GenBank/DDBJ whole genome shotgun (WGS) entry which is preliminary data.</text>
</comment>
<feature type="compositionally biased region" description="Polar residues" evidence="1">
    <location>
        <begin position="10"/>
        <end position="20"/>
    </location>
</feature>
<dbReference type="EMBL" id="JACCCO010000001">
    <property type="protein sequence ID" value="NYF40793.1"/>
    <property type="molecule type" value="Genomic_DNA"/>
</dbReference>
<organism evidence="2 3">
    <name type="scientific">Streptosporangium sandarakinum</name>
    <dbReference type="NCBI Taxonomy" id="1260955"/>
    <lineage>
        <taxon>Bacteria</taxon>
        <taxon>Bacillati</taxon>
        <taxon>Actinomycetota</taxon>
        <taxon>Actinomycetes</taxon>
        <taxon>Streptosporangiales</taxon>
        <taxon>Streptosporangiaceae</taxon>
        <taxon>Streptosporangium</taxon>
    </lineage>
</organism>
<proteinExistence type="predicted"/>
<evidence type="ECO:0000313" key="3">
    <source>
        <dbReference type="Proteomes" id="UP000576393"/>
    </source>
</evidence>
<feature type="compositionally biased region" description="Low complexity" evidence="1">
    <location>
        <begin position="181"/>
        <end position="214"/>
    </location>
</feature>
<evidence type="ECO:0000313" key="2">
    <source>
        <dbReference type="EMBL" id="NYF40793.1"/>
    </source>
</evidence>
<dbReference type="RefSeq" id="WP_179820965.1">
    <property type="nucleotide sequence ID" value="NZ_JACCCO010000001.1"/>
</dbReference>
<protein>
    <submittedName>
        <fullName evidence="2">Uncharacterized protein</fullName>
    </submittedName>
</protein>
<sequence length="246" mass="26363">MNEFPAGTGERSTLSDQPHTTTEHAKAAVGEVAETAKDQTRAVAHEARYQAQNVMGQLRDRVGEQSRHQSRRAAQGIRQWADDLSSMTDAAKPDSPVTNVVHQVAGTGRRAADYLEQEGLAGVVRDVQSFARRRPGAFLMGAVAAGFLVGRMAKATAASQNDASGTAYQGFQDGYCPQQYAQPAQPYTQPTGTQYPSAQPYTTDGTYTTADAYGSAEPYPSSAQTRPTTQYPSEAPPSTGWDGEPR</sequence>
<gene>
    <name evidence="2" type="ORF">HDA43_002952</name>
</gene>
<evidence type="ECO:0000256" key="1">
    <source>
        <dbReference type="SAM" id="MobiDB-lite"/>
    </source>
</evidence>
<name>A0A852V077_9ACTN</name>
<dbReference type="Proteomes" id="UP000576393">
    <property type="component" value="Unassembled WGS sequence"/>
</dbReference>
<feature type="region of interest" description="Disordered" evidence="1">
    <location>
        <begin position="1"/>
        <end position="39"/>
    </location>
</feature>
<feature type="region of interest" description="Disordered" evidence="1">
    <location>
        <begin position="181"/>
        <end position="246"/>
    </location>
</feature>